<protein>
    <submittedName>
        <fullName evidence="2">Uncharacterized protein</fullName>
    </submittedName>
</protein>
<dbReference type="AlphaFoldDB" id="G4CEK5"/>
<keyword evidence="3" id="KW-1185">Reference proteome</keyword>
<dbReference type="Proteomes" id="UP000003019">
    <property type="component" value="Unassembled WGS sequence"/>
</dbReference>
<feature type="region of interest" description="Disordered" evidence="1">
    <location>
        <begin position="1"/>
        <end position="39"/>
    </location>
</feature>
<name>G4CEK5_9NEIS</name>
<reference evidence="2 3" key="1">
    <citation type="submission" date="2011-05" db="EMBL/GenBank/DDBJ databases">
        <authorList>
            <person name="Muzny D."/>
            <person name="Qin X."/>
            <person name="Deng J."/>
            <person name="Jiang H."/>
            <person name="Liu Y."/>
            <person name="Qu J."/>
            <person name="Song X.-Z."/>
            <person name="Zhang L."/>
            <person name="Thornton R."/>
            <person name="Coyle M."/>
            <person name="Francisco L."/>
            <person name="Jackson L."/>
            <person name="Javaid M."/>
            <person name="Korchina V."/>
            <person name="Kovar C."/>
            <person name="Mata R."/>
            <person name="Mathew T."/>
            <person name="Ngo R."/>
            <person name="Nguyen L."/>
            <person name="Nguyen N."/>
            <person name="Okwuonu G."/>
            <person name="Ongeri F."/>
            <person name="Pham C."/>
            <person name="Simmons D."/>
            <person name="Wilczek-Boney K."/>
            <person name="Hale W."/>
            <person name="Jakkamsetti A."/>
            <person name="Pham P."/>
            <person name="Ruth R."/>
            <person name="San Lucas F."/>
            <person name="Warren J."/>
            <person name="Zhang J."/>
            <person name="Zhao Z."/>
            <person name="Zhou C."/>
            <person name="Zhu D."/>
            <person name="Lee S."/>
            <person name="Bess C."/>
            <person name="Blankenburg K."/>
            <person name="Forbes L."/>
            <person name="Fu Q."/>
            <person name="Gubbala S."/>
            <person name="Hirani K."/>
            <person name="Jayaseelan J.C."/>
            <person name="Lara F."/>
            <person name="Munidasa M."/>
            <person name="Palculict T."/>
            <person name="Patil S."/>
            <person name="Pu L.-L."/>
            <person name="Saada N."/>
            <person name="Tang L."/>
            <person name="Weissenberger G."/>
            <person name="Zhu Y."/>
            <person name="Hemphill L."/>
            <person name="Shang Y."/>
            <person name="Youmans B."/>
            <person name="Ayvaz T."/>
            <person name="Ross M."/>
            <person name="Santibanez J."/>
            <person name="Aqrawi P."/>
            <person name="Gross S."/>
            <person name="Joshi V."/>
            <person name="Fowler G."/>
            <person name="Nazareth L."/>
            <person name="Reid J."/>
            <person name="Worley K."/>
            <person name="Petrosino J."/>
            <person name="Highlander S."/>
            <person name="Gibbs R."/>
        </authorList>
    </citation>
    <scope>NUCLEOTIDE SEQUENCE [LARGE SCALE GENOMIC DNA]</scope>
    <source>
        <strain evidence="2 3">871</strain>
    </source>
</reference>
<accession>G4CEK5</accession>
<dbReference type="HOGENOM" id="CLU_3313295_0_0_4"/>
<organism evidence="2 3">
    <name type="scientific">Neisseria shayeganii 871</name>
    <dbReference type="NCBI Taxonomy" id="1032488"/>
    <lineage>
        <taxon>Bacteria</taxon>
        <taxon>Pseudomonadati</taxon>
        <taxon>Pseudomonadota</taxon>
        <taxon>Betaproteobacteria</taxon>
        <taxon>Neisseriales</taxon>
        <taxon>Neisseriaceae</taxon>
        <taxon>Neisseria</taxon>
    </lineage>
</organism>
<feature type="compositionally biased region" description="Basic and acidic residues" evidence="1">
    <location>
        <begin position="27"/>
        <end position="39"/>
    </location>
</feature>
<evidence type="ECO:0000313" key="3">
    <source>
        <dbReference type="Proteomes" id="UP000003019"/>
    </source>
</evidence>
<sequence>MGIANIKDPRRGTAQKESSAFYVRLAPPDKEKQENNTKQ</sequence>
<evidence type="ECO:0000313" key="2">
    <source>
        <dbReference type="EMBL" id="EGY53733.1"/>
    </source>
</evidence>
<proteinExistence type="predicted"/>
<gene>
    <name evidence="2" type="ORF">HMPREF9371_0044</name>
</gene>
<evidence type="ECO:0000256" key="1">
    <source>
        <dbReference type="SAM" id="MobiDB-lite"/>
    </source>
</evidence>
<comment type="caution">
    <text evidence="2">The sequence shown here is derived from an EMBL/GenBank/DDBJ whole genome shotgun (WGS) entry which is preliminary data.</text>
</comment>
<dbReference type="STRING" id="1032488.HMPREF9371_0044"/>
<dbReference type="EMBL" id="AGAY01000002">
    <property type="protein sequence ID" value="EGY53733.1"/>
    <property type="molecule type" value="Genomic_DNA"/>
</dbReference>